<protein>
    <submittedName>
        <fullName evidence="2">Uncharacterized protein</fullName>
    </submittedName>
</protein>
<keyword evidence="3" id="KW-1185">Reference proteome</keyword>
<sequence>MRYWKLIALPVIIILVTGGYYVQNAMAGNDYPDFSFNKVDGAEEAVEDVTLLANYHEGRYGDAVKISGDGSVYYQDLSYIDRLAGNLHKDPAIASLQKEYRGFMRGKHANASYFSQYKDVLAFASVEESDSRYSVVVDTLHTESEESSSFRVNLPDSEEYRMMYTESVELTDGVLTIFARSFRAGNDELHYYRVDMDSGKLVGSGQLHDDTGSPGEGSWTETRSLSQNRQGIAAAEYSVFQVNEWEEVPGPDGNTQPQSAVSELVLFHHATGDKEVFDVPEDLRGSLHTAVLDGSTLYLSRPSQAGTEIMAFELTDRNMEKSKKVVQLPLASADSGESVADLAVNDGKMYIAGNGVSDPRLFIVELTSGEVLYEGVIDAGQHQGELMVHELLIP</sequence>
<dbReference type="Proteomes" id="UP001595279">
    <property type="component" value="Unassembled WGS sequence"/>
</dbReference>
<evidence type="ECO:0000313" key="2">
    <source>
        <dbReference type="EMBL" id="MFC3041678.1"/>
    </source>
</evidence>
<gene>
    <name evidence="2" type="ORF">ACFOGI_15645</name>
</gene>
<comment type="caution">
    <text evidence="2">The sequence shown here is derived from an EMBL/GenBank/DDBJ whole genome shotgun (WGS) entry which is preliminary data.</text>
</comment>
<evidence type="ECO:0000313" key="3">
    <source>
        <dbReference type="Proteomes" id="UP001595279"/>
    </source>
</evidence>
<accession>A0ABV7CZE7</accession>
<name>A0ABV7CZE7_9BACI</name>
<dbReference type="EMBL" id="JBHRSA010000057">
    <property type="protein sequence ID" value="MFC3041678.1"/>
    <property type="molecule type" value="Genomic_DNA"/>
</dbReference>
<feature type="region of interest" description="Disordered" evidence="1">
    <location>
        <begin position="203"/>
        <end position="222"/>
    </location>
</feature>
<evidence type="ECO:0000256" key="1">
    <source>
        <dbReference type="SAM" id="MobiDB-lite"/>
    </source>
</evidence>
<reference evidence="3" key="1">
    <citation type="journal article" date="2019" name="Int. J. Syst. Evol. Microbiol.">
        <title>The Global Catalogue of Microorganisms (GCM) 10K type strain sequencing project: providing services to taxonomists for standard genome sequencing and annotation.</title>
        <authorList>
            <consortium name="The Broad Institute Genomics Platform"/>
            <consortium name="The Broad Institute Genome Sequencing Center for Infectious Disease"/>
            <person name="Wu L."/>
            <person name="Ma J."/>
        </authorList>
    </citation>
    <scope>NUCLEOTIDE SEQUENCE [LARGE SCALE GENOMIC DNA]</scope>
    <source>
        <strain evidence="3">KCTC 13128</strain>
    </source>
</reference>
<organism evidence="2 3">
    <name type="scientific">Virgibacillus xinjiangensis</name>
    <dbReference type="NCBI Taxonomy" id="393090"/>
    <lineage>
        <taxon>Bacteria</taxon>
        <taxon>Bacillati</taxon>
        <taxon>Bacillota</taxon>
        <taxon>Bacilli</taxon>
        <taxon>Bacillales</taxon>
        <taxon>Bacillaceae</taxon>
        <taxon>Virgibacillus</taxon>
    </lineage>
</organism>
<proteinExistence type="predicted"/>
<dbReference type="RefSeq" id="WP_390274596.1">
    <property type="nucleotide sequence ID" value="NZ_JBHRSA010000057.1"/>
</dbReference>